<evidence type="ECO:0000256" key="2">
    <source>
        <dbReference type="ARBA" id="ARBA00004586"/>
    </source>
</evidence>
<dbReference type="GeneID" id="110244907"/>
<dbReference type="GO" id="GO:0016829">
    <property type="term" value="F:lyase activity"/>
    <property type="evidence" value="ECO:0007669"/>
    <property type="project" value="UniProtKB-KW"/>
</dbReference>
<comment type="similarity">
    <text evidence="3">Belongs to the cytochrome P450 family.</text>
</comment>
<organism evidence="16 17">
    <name type="scientific">Exaiptasia diaphana</name>
    <name type="common">Tropical sea anemone</name>
    <name type="synonym">Aiptasia pulchella</name>
    <dbReference type="NCBI Taxonomy" id="2652724"/>
    <lineage>
        <taxon>Eukaryota</taxon>
        <taxon>Metazoa</taxon>
        <taxon>Cnidaria</taxon>
        <taxon>Anthozoa</taxon>
        <taxon>Hexacorallia</taxon>
        <taxon>Actiniaria</taxon>
        <taxon>Aiptasiidae</taxon>
        <taxon>Exaiptasia</taxon>
    </lineage>
</organism>
<dbReference type="Gene3D" id="1.10.630.10">
    <property type="entry name" value="Cytochrome P450"/>
    <property type="match status" value="1"/>
</dbReference>
<protein>
    <recommendedName>
        <fullName evidence="18">Cytochrome P450</fullName>
    </recommendedName>
</protein>
<evidence type="ECO:0000256" key="7">
    <source>
        <dbReference type="ARBA" id="ARBA00022824"/>
    </source>
</evidence>
<accession>A0A913YNF3</accession>
<dbReference type="InterPro" id="IPR001128">
    <property type="entry name" value="Cyt_P450"/>
</dbReference>
<evidence type="ECO:0000256" key="5">
    <source>
        <dbReference type="ARBA" id="ARBA00022692"/>
    </source>
</evidence>
<evidence type="ECO:0000256" key="1">
    <source>
        <dbReference type="ARBA" id="ARBA00001971"/>
    </source>
</evidence>
<evidence type="ECO:0000256" key="9">
    <source>
        <dbReference type="ARBA" id="ARBA00022989"/>
    </source>
</evidence>
<evidence type="ECO:0000256" key="10">
    <source>
        <dbReference type="ARBA" id="ARBA00023002"/>
    </source>
</evidence>
<evidence type="ECO:0000256" key="3">
    <source>
        <dbReference type="ARBA" id="ARBA00010617"/>
    </source>
</evidence>
<dbReference type="OMA" id="ILEERCC"/>
<dbReference type="PRINTS" id="PR00464">
    <property type="entry name" value="EP450II"/>
</dbReference>
<dbReference type="SUPFAM" id="SSF48264">
    <property type="entry name" value="Cytochrome P450"/>
    <property type="match status" value="1"/>
</dbReference>
<comment type="subcellular location">
    <subcellularLocation>
        <location evidence="2">Endoplasmic reticulum membrane</location>
    </subcellularLocation>
</comment>
<evidence type="ECO:0000256" key="8">
    <source>
        <dbReference type="ARBA" id="ARBA00022832"/>
    </source>
</evidence>
<evidence type="ECO:0008006" key="18">
    <source>
        <dbReference type="Google" id="ProtNLM"/>
    </source>
</evidence>
<dbReference type="FunFam" id="1.10.630.10:FF:000182">
    <property type="entry name" value="Cytochrome P450 3A4"/>
    <property type="match status" value="1"/>
</dbReference>
<evidence type="ECO:0000256" key="6">
    <source>
        <dbReference type="ARBA" id="ARBA00022723"/>
    </source>
</evidence>
<evidence type="ECO:0000256" key="11">
    <source>
        <dbReference type="ARBA" id="ARBA00023004"/>
    </source>
</evidence>
<evidence type="ECO:0000256" key="4">
    <source>
        <dbReference type="ARBA" id="ARBA00022617"/>
    </source>
</evidence>
<comment type="cofactor">
    <cofactor evidence="1">
        <name>heme</name>
        <dbReference type="ChEBI" id="CHEBI:30413"/>
    </cofactor>
</comment>
<proteinExistence type="inferred from homology"/>
<evidence type="ECO:0000256" key="15">
    <source>
        <dbReference type="ARBA" id="ARBA00023239"/>
    </source>
</evidence>
<keyword evidence="8" id="KW-0276">Fatty acid metabolism</keyword>
<name>A0A913YNF3_EXADI</name>
<dbReference type="GO" id="GO:0006631">
    <property type="term" value="P:fatty acid metabolic process"/>
    <property type="evidence" value="ECO:0007669"/>
    <property type="project" value="UniProtKB-KW"/>
</dbReference>
<keyword evidence="14" id="KW-0472">Membrane</keyword>
<evidence type="ECO:0000313" key="16">
    <source>
        <dbReference type="EnsemblMetazoa" id="XP_028516563.1"/>
    </source>
</evidence>
<keyword evidence="12" id="KW-0503">Monooxygenase</keyword>
<dbReference type="InterPro" id="IPR002402">
    <property type="entry name" value="Cyt_P450_E_grp-II"/>
</dbReference>
<keyword evidence="9" id="KW-1133">Transmembrane helix</keyword>
<sequence length="296" mass="33800">MNPPLSFVLFTALDGTWKRIRTIVTPTFTAAKLREINPIVVDCLEVLQKKMQVYSETGEDVNITRLFALFALDVIMKAAFGYDIDVQNQPNDEFLSMTRKNIRVPLWKRAFSAFPFSDQLCDIFNIQIFSNADYFLDIAHTMIVKRKDQAGPAHARRDVLQLMLEAHDNEVDGKPKLSDDEIAAQCFVFLIAGFETTSTTLTSAAYLLAKHPDIQETFQQELDKATDENKDSSPYDLVHHIEYLDKVVCEVLRLYGPGFNLIRVCNEDVVIKVDLEHKATVIMLPKNDVILKIRKR</sequence>
<dbReference type="RefSeq" id="XP_028516563.1">
    <property type="nucleotide sequence ID" value="XM_028660762.1"/>
</dbReference>
<dbReference type="Proteomes" id="UP000887567">
    <property type="component" value="Unplaced"/>
</dbReference>
<dbReference type="GO" id="GO:0016705">
    <property type="term" value="F:oxidoreductase activity, acting on paired donors, with incorporation or reduction of molecular oxygen"/>
    <property type="evidence" value="ECO:0007669"/>
    <property type="project" value="InterPro"/>
</dbReference>
<keyword evidence="10" id="KW-0560">Oxidoreductase</keyword>
<dbReference type="GO" id="GO:0005789">
    <property type="term" value="C:endoplasmic reticulum membrane"/>
    <property type="evidence" value="ECO:0007669"/>
    <property type="project" value="UniProtKB-SubCell"/>
</dbReference>
<dbReference type="PANTHER" id="PTHR24302">
    <property type="entry name" value="CYTOCHROME P450 FAMILY 3"/>
    <property type="match status" value="1"/>
</dbReference>
<dbReference type="GO" id="GO:0005506">
    <property type="term" value="F:iron ion binding"/>
    <property type="evidence" value="ECO:0007669"/>
    <property type="project" value="InterPro"/>
</dbReference>
<keyword evidence="11" id="KW-0408">Iron</keyword>
<dbReference type="InterPro" id="IPR050705">
    <property type="entry name" value="Cytochrome_P450_3A"/>
</dbReference>
<reference evidence="16" key="1">
    <citation type="submission" date="2022-11" db="UniProtKB">
        <authorList>
            <consortium name="EnsemblMetazoa"/>
        </authorList>
    </citation>
    <scope>IDENTIFICATION</scope>
</reference>
<dbReference type="GO" id="GO:0008395">
    <property type="term" value="F:steroid hydroxylase activity"/>
    <property type="evidence" value="ECO:0007669"/>
    <property type="project" value="TreeGrafter"/>
</dbReference>
<dbReference type="AlphaFoldDB" id="A0A913YNF3"/>
<evidence type="ECO:0000256" key="14">
    <source>
        <dbReference type="ARBA" id="ARBA00023136"/>
    </source>
</evidence>
<evidence type="ECO:0000256" key="13">
    <source>
        <dbReference type="ARBA" id="ARBA00023098"/>
    </source>
</evidence>
<evidence type="ECO:0000256" key="12">
    <source>
        <dbReference type="ARBA" id="ARBA00023033"/>
    </source>
</evidence>
<keyword evidence="4" id="KW-0349">Heme</keyword>
<evidence type="ECO:0000313" key="17">
    <source>
        <dbReference type="Proteomes" id="UP000887567"/>
    </source>
</evidence>
<dbReference type="GO" id="GO:0020037">
    <property type="term" value="F:heme binding"/>
    <property type="evidence" value="ECO:0007669"/>
    <property type="project" value="InterPro"/>
</dbReference>
<keyword evidence="7" id="KW-0256">Endoplasmic reticulum</keyword>
<dbReference type="PANTHER" id="PTHR24302:SF47">
    <property type="entry name" value="CYTOCHROME P450"/>
    <property type="match status" value="1"/>
</dbReference>
<keyword evidence="13" id="KW-0443">Lipid metabolism</keyword>
<dbReference type="InterPro" id="IPR036396">
    <property type="entry name" value="Cyt_P450_sf"/>
</dbReference>
<keyword evidence="15" id="KW-0456">Lyase</keyword>
<keyword evidence="17" id="KW-1185">Reference proteome</keyword>
<keyword evidence="5" id="KW-0812">Transmembrane</keyword>
<dbReference type="Pfam" id="PF00067">
    <property type="entry name" value="p450"/>
    <property type="match status" value="1"/>
</dbReference>
<dbReference type="OrthoDB" id="1470350at2759"/>
<dbReference type="EnsemblMetazoa" id="XM_028660762.1">
    <property type="protein sequence ID" value="XP_028516563.1"/>
    <property type="gene ID" value="LOC110244907"/>
</dbReference>
<keyword evidence="6" id="KW-0479">Metal-binding</keyword>
<dbReference type="KEGG" id="epa:110244907"/>